<gene>
    <name evidence="3" type="ORF">PUW80_06250</name>
</gene>
<dbReference type="RefSeq" id="WP_274264201.1">
    <property type="nucleotide sequence ID" value="NZ_JAQZCI010000001.1"/>
</dbReference>
<sequence length="354" mass="36662">MLIPLFATFGPLDLTGAIATWPPMSFVLALVAAATVVAIRANTSGGIERGAGLIGERRSALRHRYAGEHLALAGTGVAVAVSFVLEFFFRGYIWDGFGASWWRVATPLVVAVIGIVAALILIRTRGSGAPERPVSPPVRRSWVSFSSPMALVALTIAALTLVGTTIAAGLASSPNDDGDWLWLVIPIPNAADVDPLRVVFYGWIYGVPALIALVLLAVAAWRALARNAARPFLRPETVATERAARRRTAGGVVWLTTGASLVTLAAAWRLIGNAGSATTLTVDGAAATTSYDVAWRYAELASLAGAAAPIVEIVALCMLLVVGGSLVPRADHTSVAAPATPAPGASGPDVGYAR</sequence>
<feature type="transmembrane region" description="Helical" evidence="2">
    <location>
        <begin position="70"/>
        <end position="89"/>
    </location>
</feature>
<keyword evidence="2" id="KW-1133">Transmembrane helix</keyword>
<evidence type="ECO:0000256" key="2">
    <source>
        <dbReference type="SAM" id="Phobius"/>
    </source>
</evidence>
<dbReference type="EMBL" id="JAQZCI010000001">
    <property type="protein sequence ID" value="MDD7961946.1"/>
    <property type="molecule type" value="Genomic_DNA"/>
</dbReference>
<keyword evidence="2" id="KW-0812">Transmembrane</keyword>
<name>A0ABT5SGJ3_9MICO</name>
<feature type="region of interest" description="Disordered" evidence="1">
    <location>
        <begin position="335"/>
        <end position="354"/>
    </location>
</feature>
<evidence type="ECO:0000313" key="4">
    <source>
        <dbReference type="Proteomes" id="UP001218170"/>
    </source>
</evidence>
<feature type="transmembrane region" description="Helical" evidence="2">
    <location>
        <begin position="203"/>
        <end position="224"/>
    </location>
</feature>
<dbReference type="Proteomes" id="UP001218170">
    <property type="component" value="Unassembled WGS sequence"/>
</dbReference>
<keyword evidence="4" id="KW-1185">Reference proteome</keyword>
<feature type="transmembrane region" description="Helical" evidence="2">
    <location>
        <begin position="101"/>
        <end position="122"/>
    </location>
</feature>
<keyword evidence="2" id="KW-0472">Membrane</keyword>
<accession>A0ABT5SGJ3</accession>
<feature type="transmembrane region" description="Helical" evidence="2">
    <location>
        <begin position="149"/>
        <end position="171"/>
    </location>
</feature>
<proteinExistence type="predicted"/>
<evidence type="ECO:0000313" key="3">
    <source>
        <dbReference type="EMBL" id="MDD7961946.1"/>
    </source>
</evidence>
<feature type="transmembrane region" description="Helical" evidence="2">
    <location>
        <begin position="300"/>
        <end position="322"/>
    </location>
</feature>
<reference evidence="3 4" key="1">
    <citation type="submission" date="2023-02" db="EMBL/GenBank/DDBJ databases">
        <title>Study of novel species of the Microbacterium genus.</title>
        <authorList>
            <person name="Arroyo-Herrera I."/>
            <person name="Roman-Ponce B."/>
            <person name="Vasquez-Murrieta M.S."/>
        </authorList>
    </citation>
    <scope>NUCLEOTIDE SEQUENCE [LARGE SCALE GENOMIC DNA]</scope>
    <source>
        <strain evidence="3 4">NE1TT3</strain>
    </source>
</reference>
<protein>
    <submittedName>
        <fullName evidence="3">Uncharacterized protein</fullName>
    </submittedName>
</protein>
<evidence type="ECO:0000256" key="1">
    <source>
        <dbReference type="SAM" id="MobiDB-lite"/>
    </source>
</evidence>
<feature type="transmembrane region" description="Helical" evidence="2">
    <location>
        <begin position="20"/>
        <end position="39"/>
    </location>
</feature>
<organism evidence="3 4">
    <name type="scientific">Microbacterium thalli</name>
    <dbReference type="NCBI Taxonomy" id="3027921"/>
    <lineage>
        <taxon>Bacteria</taxon>
        <taxon>Bacillati</taxon>
        <taxon>Actinomycetota</taxon>
        <taxon>Actinomycetes</taxon>
        <taxon>Micrococcales</taxon>
        <taxon>Microbacteriaceae</taxon>
        <taxon>Microbacterium</taxon>
    </lineage>
</organism>
<feature type="compositionally biased region" description="Low complexity" evidence="1">
    <location>
        <begin position="335"/>
        <end position="348"/>
    </location>
</feature>
<feature type="transmembrane region" description="Helical" evidence="2">
    <location>
        <begin position="252"/>
        <end position="271"/>
    </location>
</feature>
<comment type="caution">
    <text evidence="3">The sequence shown here is derived from an EMBL/GenBank/DDBJ whole genome shotgun (WGS) entry which is preliminary data.</text>
</comment>